<evidence type="ECO:0000256" key="4">
    <source>
        <dbReference type="ARBA" id="ARBA00022692"/>
    </source>
</evidence>
<dbReference type="GO" id="GO:0012505">
    <property type="term" value="C:endomembrane system"/>
    <property type="evidence" value="ECO:0007669"/>
    <property type="project" value="UniProtKB-SubCell"/>
</dbReference>
<keyword evidence="9" id="KW-1185">Reference proteome</keyword>
<sequence>MFDKINSSFDHYFNLKKNNTNIKKELIAGLIVFISMLYIIFVQASILSEGITIWNDANPEDVLNFNKGSIMIITAIVAGFATIMIGLFAKFPVGIAAGMGVNAFIAYSAISLIGPFASYLAILISGIFLMIVSLTGAQKRLLKAIPDDLKLAITVGIGAFIFYVGLYNTGIITQGEGTPTELGDLYSLVALLALLTIIFTTILWAYNIKGAILYGIIFAIVLGLFMNLILYYTSEINDDLPWINFDFDGYKASFNSIGDFSLLFIDGLTDKATWTNIDFYIVIFILFLISLLDSSGTIFMIEKELEDDPNYQKDQKKSKRTFFINSSAIAAGSLIGSTNTIVYAESATGVAYGGRTGLTSITTGFLFLLIIPFIPFFEYLVTDAVTIGALFIVGFLMFKNIAKINLKDSAILISTFTIIIFSILTYSIGDGIIFGLIFYVLMMIFTKRWKELDSILAFVTPILILFIVLESTL</sequence>
<accession>A0A0G7ZNB6</accession>
<dbReference type="InterPro" id="IPR045018">
    <property type="entry name" value="Azg-like"/>
</dbReference>
<keyword evidence="6 7" id="KW-0472">Membrane</keyword>
<feature type="transmembrane region" description="Helical" evidence="7">
    <location>
        <begin position="452"/>
        <end position="469"/>
    </location>
</feature>
<evidence type="ECO:0000256" key="7">
    <source>
        <dbReference type="SAM" id="Phobius"/>
    </source>
</evidence>
<dbReference type="EMBL" id="CWGI01000001">
    <property type="protein sequence ID" value="CRX37019.1"/>
    <property type="molecule type" value="Genomic_DNA"/>
</dbReference>
<evidence type="ECO:0000256" key="1">
    <source>
        <dbReference type="ARBA" id="ARBA00004127"/>
    </source>
</evidence>
<organism evidence="8 9">
    <name type="scientific">Candidatus Hepatoplasma crinochetorum</name>
    <dbReference type="NCBI Taxonomy" id="295596"/>
    <lineage>
        <taxon>Bacteria</taxon>
        <taxon>Bacillati</taxon>
        <taxon>Mycoplasmatota</taxon>
        <taxon>Mollicutes</taxon>
        <taxon>Candidatus Hepatoplasmataceae</taxon>
        <taxon>Candidatus Hepatoplasma</taxon>
    </lineage>
</organism>
<dbReference type="GO" id="GO:0005345">
    <property type="term" value="F:purine nucleobase transmembrane transporter activity"/>
    <property type="evidence" value="ECO:0007669"/>
    <property type="project" value="TreeGrafter"/>
</dbReference>
<feature type="transmembrane region" description="Helical" evidence="7">
    <location>
        <begin position="379"/>
        <end position="398"/>
    </location>
</feature>
<dbReference type="InterPro" id="IPR006043">
    <property type="entry name" value="NCS2"/>
</dbReference>
<dbReference type="Proteomes" id="UP000242141">
    <property type="component" value="Unassembled WGS sequence"/>
</dbReference>
<feature type="transmembrane region" description="Helical" evidence="7">
    <location>
        <begin position="212"/>
        <end position="232"/>
    </location>
</feature>
<keyword evidence="4 7" id="KW-0812">Transmembrane</keyword>
<evidence type="ECO:0000313" key="9">
    <source>
        <dbReference type="Proteomes" id="UP000242141"/>
    </source>
</evidence>
<dbReference type="GO" id="GO:0005886">
    <property type="term" value="C:plasma membrane"/>
    <property type="evidence" value="ECO:0007669"/>
    <property type="project" value="TreeGrafter"/>
</dbReference>
<feature type="transmembrane region" description="Helical" evidence="7">
    <location>
        <begin position="410"/>
        <end position="440"/>
    </location>
</feature>
<feature type="transmembrane region" description="Helical" evidence="7">
    <location>
        <begin position="119"/>
        <end position="137"/>
    </location>
</feature>
<comment type="subcellular location">
    <subcellularLocation>
        <location evidence="1">Endomembrane system</location>
        <topology evidence="1">Multi-pass membrane protein</topology>
    </subcellularLocation>
</comment>
<evidence type="ECO:0000256" key="3">
    <source>
        <dbReference type="ARBA" id="ARBA00022448"/>
    </source>
</evidence>
<dbReference type="PANTHER" id="PTHR43337">
    <property type="entry name" value="XANTHINE/URACIL PERMEASE C887.17-RELATED"/>
    <property type="match status" value="1"/>
</dbReference>
<feature type="transmembrane region" description="Helical" evidence="7">
    <location>
        <begin position="186"/>
        <end position="205"/>
    </location>
</feature>
<evidence type="ECO:0000256" key="5">
    <source>
        <dbReference type="ARBA" id="ARBA00022989"/>
    </source>
</evidence>
<feature type="transmembrane region" description="Helical" evidence="7">
    <location>
        <begin position="322"/>
        <end position="344"/>
    </location>
</feature>
<feature type="transmembrane region" description="Helical" evidence="7">
    <location>
        <begin position="95"/>
        <end position="113"/>
    </location>
</feature>
<feature type="transmembrane region" description="Helical" evidence="7">
    <location>
        <begin position="356"/>
        <end position="374"/>
    </location>
</feature>
<proteinExistence type="inferred from homology"/>
<keyword evidence="3" id="KW-0813">Transport</keyword>
<evidence type="ECO:0000256" key="2">
    <source>
        <dbReference type="ARBA" id="ARBA00005697"/>
    </source>
</evidence>
<dbReference type="PANTHER" id="PTHR43337:SF1">
    <property type="entry name" value="XANTHINE_URACIL PERMEASE C887.17-RELATED"/>
    <property type="match status" value="1"/>
</dbReference>
<reference evidence="9" key="1">
    <citation type="submission" date="2015-05" db="EMBL/GenBank/DDBJ databases">
        <authorList>
            <person name="Collingro A."/>
        </authorList>
    </citation>
    <scope>NUCLEOTIDE SEQUENCE [LARGE SCALE GENOMIC DNA]</scope>
    <source>
        <strain evidence="9">Ps</strain>
    </source>
</reference>
<dbReference type="Pfam" id="PF00860">
    <property type="entry name" value="Xan_ur_permease"/>
    <property type="match status" value="1"/>
</dbReference>
<name>A0A0G7ZNB6_9MOLU</name>
<feature type="transmembrane region" description="Helical" evidence="7">
    <location>
        <begin position="149"/>
        <end position="166"/>
    </location>
</feature>
<evidence type="ECO:0000313" key="8">
    <source>
        <dbReference type="EMBL" id="CRX37019.1"/>
    </source>
</evidence>
<dbReference type="AlphaFoldDB" id="A0A0G7ZNB6"/>
<feature type="transmembrane region" description="Helical" evidence="7">
    <location>
        <begin position="26"/>
        <end position="48"/>
    </location>
</feature>
<gene>
    <name evidence="8" type="ORF">HEPPS_02190</name>
</gene>
<keyword evidence="5 7" id="KW-1133">Transmembrane helix</keyword>
<evidence type="ECO:0000256" key="6">
    <source>
        <dbReference type="ARBA" id="ARBA00023136"/>
    </source>
</evidence>
<comment type="similarity">
    <text evidence="2">Belongs to the nucleobase:cation symporter-2 (NCS2) (TC 2.A.40) family. Azg-like subfamily.</text>
</comment>
<feature type="transmembrane region" description="Helical" evidence="7">
    <location>
        <begin position="68"/>
        <end position="88"/>
    </location>
</feature>
<feature type="transmembrane region" description="Helical" evidence="7">
    <location>
        <begin position="279"/>
        <end position="301"/>
    </location>
</feature>
<protein>
    <submittedName>
        <fullName evidence="8">| yicO / Putative permease yicO |:502877 Reverse</fullName>
    </submittedName>
</protein>